<dbReference type="Gene3D" id="2.60.120.10">
    <property type="entry name" value="Jelly Rolls"/>
    <property type="match status" value="1"/>
</dbReference>
<dbReference type="InterPro" id="IPR014710">
    <property type="entry name" value="RmlC-like_jellyroll"/>
</dbReference>
<evidence type="ECO:0000256" key="1">
    <source>
        <dbReference type="ARBA" id="ARBA00022723"/>
    </source>
</evidence>
<dbReference type="SUPFAM" id="SSF51182">
    <property type="entry name" value="RmlC-like cupins"/>
    <property type="match status" value="1"/>
</dbReference>
<dbReference type="Pfam" id="PF07883">
    <property type="entry name" value="Cupin_2"/>
    <property type="match status" value="1"/>
</dbReference>
<evidence type="ECO:0000313" key="5">
    <source>
        <dbReference type="Proteomes" id="UP000328092"/>
    </source>
</evidence>
<dbReference type="PANTHER" id="PTHR35848:SF9">
    <property type="entry name" value="SLL1358 PROTEIN"/>
    <property type="match status" value="1"/>
</dbReference>
<dbReference type="PANTHER" id="PTHR35848">
    <property type="entry name" value="OXALATE-BINDING PROTEIN"/>
    <property type="match status" value="1"/>
</dbReference>
<dbReference type="OrthoDB" id="5290459at2"/>
<comment type="caution">
    <text evidence="4">The sequence shown here is derived from an EMBL/GenBank/DDBJ whole genome shotgun (WGS) entry which is preliminary data.</text>
</comment>
<dbReference type="AlphaFoldDB" id="A0A508TED1"/>
<dbReference type="InterPro" id="IPR013096">
    <property type="entry name" value="Cupin_2"/>
</dbReference>
<organism evidence="4 5">
    <name type="scientific">Bradyrhizobium ivorense</name>
    <dbReference type="NCBI Taxonomy" id="2511166"/>
    <lineage>
        <taxon>Bacteria</taxon>
        <taxon>Pseudomonadati</taxon>
        <taxon>Pseudomonadota</taxon>
        <taxon>Alphaproteobacteria</taxon>
        <taxon>Hyphomicrobiales</taxon>
        <taxon>Nitrobacteraceae</taxon>
        <taxon>Bradyrhizobium</taxon>
    </lineage>
</organism>
<name>A0A508TED1_9BRAD</name>
<protein>
    <recommendedName>
        <fullName evidence="3">Cupin type-2 domain-containing protein</fullName>
    </recommendedName>
</protein>
<dbReference type="Proteomes" id="UP000328092">
    <property type="component" value="Unassembled WGS sequence"/>
</dbReference>
<gene>
    <name evidence="4" type="ORF">CI1B_50190</name>
</gene>
<feature type="region of interest" description="Disordered" evidence="2">
    <location>
        <begin position="1"/>
        <end position="28"/>
    </location>
</feature>
<evidence type="ECO:0000313" key="4">
    <source>
        <dbReference type="EMBL" id="VIO73443.1"/>
    </source>
</evidence>
<dbReference type="InterPro" id="IPR051610">
    <property type="entry name" value="GPI/OXD"/>
</dbReference>
<dbReference type="GO" id="GO:0046872">
    <property type="term" value="F:metal ion binding"/>
    <property type="evidence" value="ECO:0007669"/>
    <property type="project" value="UniProtKB-KW"/>
</dbReference>
<evidence type="ECO:0000256" key="2">
    <source>
        <dbReference type="SAM" id="MobiDB-lite"/>
    </source>
</evidence>
<accession>A0A508TED1</accession>
<dbReference type="InterPro" id="IPR011051">
    <property type="entry name" value="RmlC_Cupin_sf"/>
</dbReference>
<dbReference type="RefSeq" id="WP_139486964.1">
    <property type="nucleotide sequence ID" value="NZ_CAADFB020000056.1"/>
</dbReference>
<evidence type="ECO:0000259" key="3">
    <source>
        <dbReference type="Pfam" id="PF07883"/>
    </source>
</evidence>
<sequence>MTDDTKPKPPAFDPDTVAESNYTSYPPLHRAANQSRYNRRLGDHAGLTNFGVSLTRIVPGGQSSYRHAHSRQDEFVYVLEGEVVMETNGGAQVLTSGMCAGFPAGCGDAHRFVNRTATDVRLLVIGDRTAGDEISYPDVDMHAVLGADGAYRFTTKAGEPL</sequence>
<dbReference type="EMBL" id="CAADFC020000016">
    <property type="protein sequence ID" value="VIO73443.1"/>
    <property type="molecule type" value="Genomic_DNA"/>
</dbReference>
<proteinExistence type="predicted"/>
<feature type="domain" description="Cupin type-2" evidence="3">
    <location>
        <begin position="55"/>
        <end position="125"/>
    </location>
</feature>
<dbReference type="CDD" id="cd02224">
    <property type="entry name" value="cupin_SPO2919-like"/>
    <property type="match status" value="1"/>
</dbReference>
<keyword evidence="1" id="KW-0479">Metal-binding</keyword>
<keyword evidence="5" id="KW-1185">Reference proteome</keyword>
<reference evidence="4" key="1">
    <citation type="submission" date="2019-02" db="EMBL/GenBank/DDBJ databases">
        <authorList>
            <person name="Pothier F.J."/>
        </authorList>
    </citation>
    <scope>NUCLEOTIDE SEQUENCE</scope>
    <source>
        <strain evidence="4">CI-1B</strain>
    </source>
</reference>